<reference evidence="3 4" key="1">
    <citation type="submission" date="2024-01" db="EMBL/GenBank/DDBJ databases">
        <title>New evidence supports the origin of RcGTA from prophage.</title>
        <authorList>
            <person name="Xu Y."/>
            <person name="Liu B."/>
            <person name="Chen F."/>
        </authorList>
    </citation>
    <scope>NUCLEOTIDE SEQUENCE [LARGE SCALE GENOMIC DNA]</scope>
    <source>
        <strain evidence="3 4">CBW1107-2</strain>
    </source>
</reference>
<accession>A0ABV3WX56</accession>
<dbReference type="Proteomes" id="UP001559025">
    <property type="component" value="Unassembled WGS sequence"/>
</dbReference>
<dbReference type="EMBL" id="JAZHFV010000006">
    <property type="protein sequence ID" value="MEX4009095.1"/>
    <property type="molecule type" value="Genomic_DNA"/>
</dbReference>
<proteinExistence type="predicted"/>
<evidence type="ECO:0000313" key="3">
    <source>
        <dbReference type="EMBL" id="MEX4009095.1"/>
    </source>
</evidence>
<dbReference type="RefSeq" id="WP_368804067.1">
    <property type="nucleotide sequence ID" value="NZ_JAZHFV010000006.1"/>
</dbReference>
<evidence type="ECO:0000256" key="1">
    <source>
        <dbReference type="SAM" id="Phobius"/>
    </source>
</evidence>
<keyword evidence="1" id="KW-1133">Transmembrane helix</keyword>
<feature type="transmembrane region" description="Helical" evidence="1">
    <location>
        <begin position="12"/>
        <end position="30"/>
    </location>
</feature>
<dbReference type="Pfam" id="PF13400">
    <property type="entry name" value="Tad"/>
    <property type="match status" value="1"/>
</dbReference>
<sequence>MRVLRDTSGQFALMTAILAPVAITLAAFAVDAGSLYVEKRQAQALVDLAAITAAANLGKAEQAAMVTFADNGATDAASGVNVSVVTGHYNATGPIPQERFTAGAGPVNAARVVYRTTGSRYFAGAIIPPPEIVVAATAGTEAEAAFSVGSRLAALDGGIVNTLLSGLTGSSISLSVMDYNALLDADVSLLSFLDQLAIELDLGAGSYKQALEAAVTVGQIAKSLSKTPGLGGSAKSAAGKLAFQASGGRAPTLQLSRLIDLGQSHGNLLASNIEQIAADVGVLELLALSTVVAGKGKQVALDLGANVPGLLAVTVDLAIGEPPQQSPWLRIGSNGDIVRTVQTRLSLVAEIGGLGGLLGTKIRIPLYLELAFAEARLKGVTCPSGSPAGVKVSVEARPGIANLYLAEVDPAKIVNFANPAPRSPARLVQMPLVNVTAQAHAEIAEMDYKTLAFSASDIASGKIKQVSTHAIVGSLTKSLFSSLHLDVNVIGLGIGLPSNLTGLLGQTIGAAAPALDTVLANLLSTLGLALGQADVRVHGANCGRAVLVQ</sequence>
<keyword evidence="1" id="KW-0472">Membrane</keyword>
<keyword evidence="1" id="KW-0812">Transmembrane</keyword>
<feature type="domain" description="Putative Flp pilus-assembly TadG-like N-terminal" evidence="2">
    <location>
        <begin position="9"/>
        <end position="55"/>
    </location>
</feature>
<comment type="caution">
    <text evidence="3">The sequence shown here is derived from an EMBL/GenBank/DDBJ whole genome shotgun (WGS) entry which is preliminary data.</text>
</comment>
<name>A0ABV3WX56_9HYPH</name>
<dbReference type="InterPro" id="IPR028087">
    <property type="entry name" value="Tad_N"/>
</dbReference>
<evidence type="ECO:0000259" key="2">
    <source>
        <dbReference type="Pfam" id="PF13400"/>
    </source>
</evidence>
<keyword evidence="4" id="KW-1185">Reference proteome</keyword>
<gene>
    <name evidence="3" type="ORF">V1479_17425</name>
</gene>
<protein>
    <submittedName>
        <fullName evidence="3">Pilus assembly protein TadG-related protein</fullName>
    </submittedName>
</protein>
<evidence type="ECO:0000313" key="4">
    <source>
        <dbReference type="Proteomes" id="UP001559025"/>
    </source>
</evidence>
<organism evidence="3 4">
    <name type="scientific">Neoaquamicrobium sediminum</name>
    <dbReference type="NCBI Taxonomy" id="1849104"/>
    <lineage>
        <taxon>Bacteria</taxon>
        <taxon>Pseudomonadati</taxon>
        <taxon>Pseudomonadota</taxon>
        <taxon>Alphaproteobacteria</taxon>
        <taxon>Hyphomicrobiales</taxon>
        <taxon>Phyllobacteriaceae</taxon>
        <taxon>Neoaquamicrobium</taxon>
    </lineage>
</organism>